<dbReference type="GO" id="GO:0000160">
    <property type="term" value="P:phosphorelay signal transduction system"/>
    <property type="evidence" value="ECO:0007669"/>
    <property type="project" value="UniProtKB-KW"/>
</dbReference>
<feature type="modified residue" description="Phosphohistidine" evidence="2">
    <location>
        <position position="155"/>
    </location>
</feature>
<dbReference type="EMBL" id="VUOD01000007">
    <property type="protein sequence ID" value="KAA2284374.1"/>
    <property type="molecule type" value="Genomic_DNA"/>
</dbReference>
<gene>
    <name evidence="5" type="ORF">F0415_09935</name>
</gene>
<dbReference type="PROSITE" id="PS50894">
    <property type="entry name" value="HPT"/>
    <property type="match status" value="1"/>
</dbReference>
<reference evidence="5 6" key="2">
    <citation type="submission" date="2019-09" db="EMBL/GenBank/DDBJ databases">
        <authorList>
            <person name="Mazur A."/>
        </authorList>
    </citation>
    <scope>NUCLEOTIDE SEQUENCE [LARGE SCALE GENOMIC DNA]</scope>
    <source>
        <strain evidence="5 6">3729k</strain>
    </source>
</reference>
<dbReference type="InterPro" id="IPR008207">
    <property type="entry name" value="Sig_transdc_His_kin_Hpt_dom"/>
</dbReference>
<proteinExistence type="predicted"/>
<feature type="region of interest" description="Disordered" evidence="3">
    <location>
        <begin position="45"/>
        <end position="80"/>
    </location>
</feature>
<accession>A0A5B2ZB29</accession>
<dbReference type="Pfam" id="PF01627">
    <property type="entry name" value="Hpt"/>
    <property type="match status" value="1"/>
</dbReference>
<evidence type="ECO:0000256" key="2">
    <source>
        <dbReference type="PROSITE-ProRule" id="PRU00110"/>
    </source>
</evidence>
<feature type="compositionally biased region" description="Basic and acidic residues" evidence="3">
    <location>
        <begin position="53"/>
        <end position="62"/>
    </location>
</feature>
<dbReference type="InterPro" id="IPR036641">
    <property type="entry name" value="HPT_dom_sf"/>
</dbReference>
<protein>
    <submittedName>
        <fullName evidence="5">Hpt domain-containing protein</fullName>
    </submittedName>
</protein>
<dbReference type="SUPFAM" id="SSF47226">
    <property type="entry name" value="Histidine-containing phosphotransfer domain, HPT domain"/>
    <property type="match status" value="1"/>
</dbReference>
<dbReference type="CDD" id="cd00088">
    <property type="entry name" value="HPT"/>
    <property type="match status" value="1"/>
</dbReference>
<dbReference type="SMART" id="SM00073">
    <property type="entry name" value="HPT"/>
    <property type="match status" value="1"/>
</dbReference>
<name>A0A5B2ZB29_9GAMM</name>
<keyword evidence="6" id="KW-1185">Reference proteome</keyword>
<evidence type="ECO:0000256" key="1">
    <source>
        <dbReference type="ARBA" id="ARBA00023012"/>
    </source>
</evidence>
<sequence>MAPVALSTSYLTGSASLGISMTTLISFGTSRPVGTRSSPMGYSLASLPGGGRIAEKGRKDTGKAWSPHSEPVAGRARQAPAKAPELHRHRPGAPAMADAQLDPKALELLRMLDRDRPGAFSEFVRMFVHEAPELVKKMEQAQAAGDPDALGKSAHYLRSAALAMGATGLVDVCHSLEHLDAAQLSGPDMPVRMDELRRRTRDALILLLQEVPQI</sequence>
<reference evidence="5 6" key="1">
    <citation type="submission" date="2019-09" db="EMBL/GenBank/DDBJ databases">
        <title>Arenimonas chukotkensis sp. nov., a bacterium isolated from Chukotka hot spring, Arctic region, Russia.</title>
        <authorList>
            <person name="Zayulina K.S."/>
            <person name="Prokofeva M.I."/>
            <person name="Elcheninov A.G."/>
            <person name="Novikov A."/>
            <person name="Kochetkova T.V."/>
            <person name="Kublanov I.V."/>
        </authorList>
    </citation>
    <scope>NUCLEOTIDE SEQUENCE [LARGE SCALE GENOMIC DNA]</scope>
    <source>
        <strain evidence="5 6">3729k</strain>
    </source>
</reference>
<evidence type="ECO:0000313" key="6">
    <source>
        <dbReference type="Proteomes" id="UP000322165"/>
    </source>
</evidence>
<dbReference type="AlphaFoldDB" id="A0A5B2ZB29"/>
<dbReference type="Proteomes" id="UP000322165">
    <property type="component" value="Unassembled WGS sequence"/>
</dbReference>
<evidence type="ECO:0000256" key="3">
    <source>
        <dbReference type="SAM" id="MobiDB-lite"/>
    </source>
</evidence>
<dbReference type="Gene3D" id="1.20.120.160">
    <property type="entry name" value="HPT domain"/>
    <property type="match status" value="1"/>
</dbReference>
<feature type="domain" description="HPt" evidence="4">
    <location>
        <begin position="116"/>
        <end position="214"/>
    </location>
</feature>
<comment type="caution">
    <text evidence="5">The sequence shown here is derived from an EMBL/GenBank/DDBJ whole genome shotgun (WGS) entry which is preliminary data.</text>
</comment>
<keyword evidence="2" id="KW-0597">Phosphoprotein</keyword>
<evidence type="ECO:0000259" key="4">
    <source>
        <dbReference type="PROSITE" id="PS50894"/>
    </source>
</evidence>
<evidence type="ECO:0000313" key="5">
    <source>
        <dbReference type="EMBL" id="KAA2284374.1"/>
    </source>
</evidence>
<organism evidence="5 6">
    <name type="scientific">Arenimonas fontis</name>
    <dbReference type="NCBI Taxonomy" id="2608255"/>
    <lineage>
        <taxon>Bacteria</taxon>
        <taxon>Pseudomonadati</taxon>
        <taxon>Pseudomonadota</taxon>
        <taxon>Gammaproteobacteria</taxon>
        <taxon>Lysobacterales</taxon>
        <taxon>Lysobacteraceae</taxon>
        <taxon>Arenimonas</taxon>
    </lineage>
</organism>
<dbReference type="GO" id="GO:0004672">
    <property type="term" value="F:protein kinase activity"/>
    <property type="evidence" value="ECO:0007669"/>
    <property type="project" value="UniProtKB-ARBA"/>
</dbReference>
<keyword evidence="1" id="KW-0902">Two-component regulatory system</keyword>